<dbReference type="EMBL" id="CABITT030000006">
    <property type="protein sequence ID" value="VVB07713.1"/>
    <property type="molecule type" value="Genomic_DNA"/>
</dbReference>
<evidence type="ECO:0000313" key="2">
    <source>
        <dbReference type="Proteomes" id="UP000489600"/>
    </source>
</evidence>
<comment type="caution">
    <text evidence="1">The sequence shown here is derived from an EMBL/GenBank/DDBJ whole genome shotgun (WGS) entry which is preliminary data.</text>
</comment>
<name>A0A565C236_9BRAS</name>
<dbReference type="OrthoDB" id="433457at2759"/>
<dbReference type="AlphaFoldDB" id="A0A565C236"/>
<accession>A0A565C236</accession>
<keyword evidence="2" id="KW-1185">Reference proteome</keyword>
<dbReference type="Proteomes" id="UP000489600">
    <property type="component" value="Unassembled WGS sequence"/>
</dbReference>
<dbReference type="Gene3D" id="1.10.150.910">
    <property type="match status" value="1"/>
</dbReference>
<evidence type="ECO:0008006" key="3">
    <source>
        <dbReference type="Google" id="ProtNLM"/>
    </source>
</evidence>
<protein>
    <recommendedName>
        <fullName evidence="3">Cleavage/polyadenylation specificity factor A subunit C-terminal domain-containing protein</fullName>
    </recommendedName>
</protein>
<gene>
    <name evidence="1" type="ORF">ANE_LOCUS18157</name>
</gene>
<reference evidence="1" key="1">
    <citation type="submission" date="2019-07" db="EMBL/GenBank/DDBJ databases">
        <authorList>
            <person name="Dittberner H."/>
        </authorList>
    </citation>
    <scope>NUCLEOTIDE SEQUENCE [LARGE SCALE GENOMIC DNA]</scope>
</reference>
<organism evidence="1 2">
    <name type="scientific">Arabis nemorensis</name>
    <dbReference type="NCBI Taxonomy" id="586526"/>
    <lineage>
        <taxon>Eukaryota</taxon>
        <taxon>Viridiplantae</taxon>
        <taxon>Streptophyta</taxon>
        <taxon>Embryophyta</taxon>
        <taxon>Tracheophyta</taxon>
        <taxon>Spermatophyta</taxon>
        <taxon>Magnoliopsida</taxon>
        <taxon>eudicotyledons</taxon>
        <taxon>Gunneridae</taxon>
        <taxon>Pentapetalae</taxon>
        <taxon>rosids</taxon>
        <taxon>malvids</taxon>
        <taxon>Brassicales</taxon>
        <taxon>Brassicaceae</taxon>
        <taxon>Arabideae</taxon>
        <taxon>Arabis</taxon>
    </lineage>
</organism>
<evidence type="ECO:0000313" key="1">
    <source>
        <dbReference type="EMBL" id="VVB07713.1"/>
    </source>
</evidence>
<sequence length="163" mass="18786">MRLIKYDLQDIVIAPENQSKQTTYQMVENGVMFSSNSRYHLRSYRGGVSSNVVGQWYSGEFITHIKAGTLSRLSDEDYAQVPYVLFLTTIGAIRVIVSLPSEVYKYLDKCIGLRDYQVMHFIDGDFLESFLTLTAEEQMKIATTMKIDDKIMKEILDYLALFH</sequence>
<proteinExistence type="predicted"/>